<gene>
    <name evidence="2" type="ORF">DEO72_LG2g1651</name>
</gene>
<feature type="compositionally biased region" description="Basic residues" evidence="1">
    <location>
        <begin position="1"/>
        <end position="12"/>
    </location>
</feature>
<protein>
    <submittedName>
        <fullName evidence="2">Uncharacterized protein</fullName>
    </submittedName>
</protein>
<sequence>MFSATRSHRSTIPHRTTTAAPSNHHHRAFTLPSPSRVHLHAPKPRRLLLFNGGVFLLHQNGIHNVVVVPPPAATKATRAAWTGLWRGRR</sequence>
<dbReference type="EMBL" id="CP039346">
    <property type="protein sequence ID" value="QCD81326.1"/>
    <property type="molecule type" value="Genomic_DNA"/>
</dbReference>
<keyword evidence="3" id="KW-1185">Reference proteome</keyword>
<organism evidence="2 3">
    <name type="scientific">Vigna unguiculata</name>
    <name type="common">Cowpea</name>
    <dbReference type="NCBI Taxonomy" id="3917"/>
    <lineage>
        <taxon>Eukaryota</taxon>
        <taxon>Viridiplantae</taxon>
        <taxon>Streptophyta</taxon>
        <taxon>Embryophyta</taxon>
        <taxon>Tracheophyta</taxon>
        <taxon>Spermatophyta</taxon>
        <taxon>Magnoliopsida</taxon>
        <taxon>eudicotyledons</taxon>
        <taxon>Gunneridae</taxon>
        <taxon>Pentapetalae</taxon>
        <taxon>rosids</taxon>
        <taxon>fabids</taxon>
        <taxon>Fabales</taxon>
        <taxon>Fabaceae</taxon>
        <taxon>Papilionoideae</taxon>
        <taxon>50 kb inversion clade</taxon>
        <taxon>NPAAA clade</taxon>
        <taxon>indigoferoid/millettioid clade</taxon>
        <taxon>Phaseoleae</taxon>
        <taxon>Vigna</taxon>
    </lineage>
</organism>
<evidence type="ECO:0000313" key="3">
    <source>
        <dbReference type="Proteomes" id="UP000501690"/>
    </source>
</evidence>
<evidence type="ECO:0000313" key="2">
    <source>
        <dbReference type="EMBL" id="QCD81326.1"/>
    </source>
</evidence>
<proteinExistence type="predicted"/>
<evidence type="ECO:0000256" key="1">
    <source>
        <dbReference type="SAM" id="MobiDB-lite"/>
    </source>
</evidence>
<reference evidence="2 3" key="1">
    <citation type="submission" date="2019-04" db="EMBL/GenBank/DDBJ databases">
        <title>An improved genome assembly and genetic linkage map for asparagus bean, Vigna unguiculata ssp. sesquipedialis.</title>
        <authorList>
            <person name="Xia Q."/>
            <person name="Zhang R."/>
            <person name="Dong Y."/>
        </authorList>
    </citation>
    <scope>NUCLEOTIDE SEQUENCE [LARGE SCALE GENOMIC DNA]</scope>
    <source>
        <tissue evidence="2">Leaf</tissue>
    </source>
</reference>
<feature type="region of interest" description="Disordered" evidence="1">
    <location>
        <begin position="1"/>
        <end position="26"/>
    </location>
</feature>
<accession>A0A4D6KTD1</accession>
<dbReference type="AlphaFoldDB" id="A0A4D6KTD1"/>
<name>A0A4D6KTD1_VIGUN</name>
<dbReference type="Proteomes" id="UP000501690">
    <property type="component" value="Linkage Group LG2"/>
</dbReference>